<keyword evidence="6" id="KW-0472">Membrane</keyword>
<dbReference type="InterPro" id="IPR001638">
    <property type="entry name" value="Solute-binding_3/MltF_N"/>
</dbReference>
<dbReference type="EC" id="2.7.13.3" evidence="2"/>
<protein>
    <recommendedName>
        <fullName evidence="2">histidine kinase</fullName>
        <ecNumber evidence="2">2.7.13.3</ecNumber>
    </recommendedName>
</protein>
<feature type="domain" description="Histidine kinase" evidence="7">
    <location>
        <begin position="425"/>
        <end position="602"/>
    </location>
</feature>
<sequence length="646" mass="72996">MDSEGIPLSYAEREWLANHRDSLLVAVERYYPPYLFVDEQGEIHGVSADYLRLLERELDLRFRFSDPLEFPQIIAGAKQGRFDIVTSITHMDSRAEYLNFTDPYISLPAVIITRADAGTSLEIANLEAMRVGSAKSFAVTEHLRTVYPTLDLIETDSDMDGLRMVAFGEVDAYVADLGTVSYLIEKEGLGNLRVAGDVDFSYHFGMASRKDQPMLHAILTKAMRHLEKREGSAIYSRWISLRLPSIYQSPLFRIVLPMFAGMVTLILLWNLSLRRVVRMRTAELREEIGVRVRAEEDLQQAHDELEERVKRRTAQLHDKNDELQREIADRTRAQEELAMAREIANCTVHNIGNVVNSLVVGSQSLRRVMEQSRLPSLLRGLALLEQHRQHLATFLVEDERGRKLPDFLSLAGEDLDRQRERMECEMEELTKQIGLIREVARTQQTFAVERSGECRLDEVLDDALKIQFSGRAARTIEIERDYAFTQLVPYPRTKLAHVFLNLIKNAREAMASESCPEPKLFLGIELTDDRRVKVSFCDNGVGIGPENLKKLGTYGFTTKREGHGFGVKYCMETVKAMGGTMEITSEGADRGSCFAIFLPLETHWDLDPADQSQRGTAPGVSMPPPTVDSCLAPSEPMEVAEPTAPN</sequence>
<keyword evidence="6" id="KW-0812">Transmembrane</keyword>
<keyword evidence="9" id="KW-1185">Reference proteome</keyword>
<dbReference type="SUPFAM" id="SSF55874">
    <property type="entry name" value="ATPase domain of HSP90 chaperone/DNA topoisomerase II/histidine kinase"/>
    <property type="match status" value="1"/>
</dbReference>
<evidence type="ECO:0000256" key="4">
    <source>
        <dbReference type="SAM" id="Coils"/>
    </source>
</evidence>
<dbReference type="Proteomes" id="UP000663929">
    <property type="component" value="Chromosome"/>
</dbReference>
<dbReference type="InterPro" id="IPR004358">
    <property type="entry name" value="Sig_transdc_His_kin-like_C"/>
</dbReference>
<reference evidence="8" key="1">
    <citation type="submission" date="2021-03" db="EMBL/GenBank/DDBJ databases">
        <title>Acanthopleuribacteraceae sp. M133.</title>
        <authorList>
            <person name="Wang G."/>
        </authorList>
    </citation>
    <scope>NUCLEOTIDE SEQUENCE</scope>
    <source>
        <strain evidence="8">M133</strain>
    </source>
</reference>
<evidence type="ECO:0000256" key="2">
    <source>
        <dbReference type="ARBA" id="ARBA00012438"/>
    </source>
</evidence>
<organism evidence="8 9">
    <name type="scientific">Sulfidibacter corallicola</name>
    <dbReference type="NCBI Taxonomy" id="2818388"/>
    <lineage>
        <taxon>Bacteria</taxon>
        <taxon>Pseudomonadati</taxon>
        <taxon>Acidobacteriota</taxon>
        <taxon>Holophagae</taxon>
        <taxon>Acanthopleuribacterales</taxon>
        <taxon>Acanthopleuribacteraceae</taxon>
        <taxon>Sulfidibacter</taxon>
    </lineage>
</organism>
<evidence type="ECO:0000256" key="5">
    <source>
        <dbReference type="SAM" id="MobiDB-lite"/>
    </source>
</evidence>
<dbReference type="SUPFAM" id="SSF53850">
    <property type="entry name" value="Periplasmic binding protein-like II"/>
    <property type="match status" value="1"/>
</dbReference>
<dbReference type="Pfam" id="PF00497">
    <property type="entry name" value="SBP_bac_3"/>
    <property type="match status" value="1"/>
</dbReference>
<accession>A0A8A4TIU7</accession>
<comment type="catalytic activity">
    <reaction evidence="1">
        <text>ATP + protein L-histidine = ADP + protein N-phospho-L-histidine.</text>
        <dbReference type="EC" id="2.7.13.3"/>
    </reaction>
</comment>
<gene>
    <name evidence="8" type="ORF">J3U87_30050</name>
</gene>
<dbReference type="InterPro" id="IPR005467">
    <property type="entry name" value="His_kinase_dom"/>
</dbReference>
<feature type="region of interest" description="Disordered" evidence="5">
    <location>
        <begin position="607"/>
        <end position="646"/>
    </location>
</feature>
<dbReference type="EMBL" id="CP071793">
    <property type="protein sequence ID" value="QTD49846.1"/>
    <property type="molecule type" value="Genomic_DNA"/>
</dbReference>
<dbReference type="PRINTS" id="PR00344">
    <property type="entry name" value="BCTRLSENSOR"/>
</dbReference>
<evidence type="ECO:0000256" key="3">
    <source>
        <dbReference type="ARBA" id="ARBA00022729"/>
    </source>
</evidence>
<dbReference type="PANTHER" id="PTHR35936">
    <property type="entry name" value="MEMBRANE-BOUND LYTIC MUREIN TRANSGLYCOSYLASE F"/>
    <property type="match status" value="1"/>
</dbReference>
<dbReference type="PANTHER" id="PTHR35936:SF19">
    <property type="entry name" value="AMINO-ACID-BINDING PROTEIN YXEM-RELATED"/>
    <property type="match status" value="1"/>
</dbReference>
<evidence type="ECO:0000259" key="7">
    <source>
        <dbReference type="PROSITE" id="PS50109"/>
    </source>
</evidence>
<dbReference type="Pfam" id="PF02518">
    <property type="entry name" value="HATPase_c"/>
    <property type="match status" value="1"/>
</dbReference>
<evidence type="ECO:0000313" key="9">
    <source>
        <dbReference type="Proteomes" id="UP000663929"/>
    </source>
</evidence>
<dbReference type="AlphaFoldDB" id="A0A8A4TIU7"/>
<evidence type="ECO:0000256" key="6">
    <source>
        <dbReference type="SAM" id="Phobius"/>
    </source>
</evidence>
<dbReference type="KEGG" id="scor:J3U87_30050"/>
<feature type="coiled-coil region" evidence="4">
    <location>
        <begin position="291"/>
        <end position="336"/>
    </location>
</feature>
<dbReference type="Gene3D" id="3.30.565.10">
    <property type="entry name" value="Histidine kinase-like ATPase, C-terminal domain"/>
    <property type="match status" value="1"/>
</dbReference>
<dbReference type="CDD" id="cd01007">
    <property type="entry name" value="PBP2_BvgS_HisK_like"/>
    <property type="match status" value="1"/>
</dbReference>
<evidence type="ECO:0000256" key="1">
    <source>
        <dbReference type="ARBA" id="ARBA00000085"/>
    </source>
</evidence>
<dbReference type="InterPro" id="IPR036890">
    <property type="entry name" value="HATPase_C_sf"/>
</dbReference>
<proteinExistence type="predicted"/>
<keyword evidence="6" id="KW-1133">Transmembrane helix</keyword>
<name>A0A8A4TIU7_SULCO</name>
<feature type="coiled-coil region" evidence="4">
    <location>
        <begin position="412"/>
        <end position="439"/>
    </location>
</feature>
<dbReference type="SMART" id="SM00062">
    <property type="entry name" value="PBPb"/>
    <property type="match status" value="1"/>
</dbReference>
<keyword evidence="3" id="KW-0732">Signal</keyword>
<dbReference type="RefSeq" id="WP_237379478.1">
    <property type="nucleotide sequence ID" value="NZ_CP071793.1"/>
</dbReference>
<dbReference type="GO" id="GO:0004673">
    <property type="term" value="F:protein histidine kinase activity"/>
    <property type="evidence" value="ECO:0007669"/>
    <property type="project" value="UniProtKB-EC"/>
</dbReference>
<keyword evidence="4" id="KW-0175">Coiled coil</keyword>
<dbReference type="PROSITE" id="PS50109">
    <property type="entry name" value="HIS_KIN"/>
    <property type="match status" value="1"/>
</dbReference>
<evidence type="ECO:0000313" key="8">
    <source>
        <dbReference type="EMBL" id="QTD49846.1"/>
    </source>
</evidence>
<dbReference type="SMART" id="SM00387">
    <property type="entry name" value="HATPase_c"/>
    <property type="match status" value="1"/>
</dbReference>
<dbReference type="Gene3D" id="3.40.190.10">
    <property type="entry name" value="Periplasmic binding protein-like II"/>
    <property type="match status" value="2"/>
</dbReference>
<feature type="transmembrane region" description="Helical" evidence="6">
    <location>
        <begin position="251"/>
        <end position="271"/>
    </location>
</feature>
<dbReference type="InterPro" id="IPR003594">
    <property type="entry name" value="HATPase_dom"/>
</dbReference>